<evidence type="ECO:0000313" key="3">
    <source>
        <dbReference type="Proteomes" id="UP000287651"/>
    </source>
</evidence>
<feature type="region of interest" description="Disordered" evidence="1">
    <location>
        <begin position="57"/>
        <end position="97"/>
    </location>
</feature>
<evidence type="ECO:0000313" key="2">
    <source>
        <dbReference type="EMBL" id="RRT78568.1"/>
    </source>
</evidence>
<protein>
    <submittedName>
        <fullName evidence="2">Uncharacterized protein</fullName>
    </submittedName>
</protein>
<dbReference type="Proteomes" id="UP000287651">
    <property type="component" value="Unassembled WGS sequence"/>
</dbReference>
<comment type="caution">
    <text evidence="2">The sequence shown here is derived from an EMBL/GenBank/DDBJ whole genome shotgun (WGS) entry which is preliminary data.</text>
</comment>
<feature type="non-terminal residue" evidence="2">
    <location>
        <position position="1"/>
    </location>
</feature>
<dbReference type="AlphaFoldDB" id="A0A427AQS8"/>
<evidence type="ECO:0000256" key="1">
    <source>
        <dbReference type="SAM" id="MobiDB-lite"/>
    </source>
</evidence>
<gene>
    <name evidence="2" type="ORF">B296_00022085</name>
</gene>
<dbReference type="EMBL" id="AMZH03001642">
    <property type="protein sequence ID" value="RRT78568.1"/>
    <property type="molecule type" value="Genomic_DNA"/>
</dbReference>
<reference evidence="2 3" key="1">
    <citation type="journal article" date="2014" name="Agronomy (Basel)">
        <title>A Draft Genome Sequence for Ensete ventricosum, the Drought-Tolerant Tree Against Hunger.</title>
        <authorList>
            <person name="Harrison J."/>
            <person name="Moore K.A."/>
            <person name="Paszkiewicz K."/>
            <person name="Jones T."/>
            <person name="Grant M."/>
            <person name="Ambacheew D."/>
            <person name="Muzemil S."/>
            <person name="Studholme D.J."/>
        </authorList>
    </citation>
    <scope>NUCLEOTIDE SEQUENCE [LARGE SCALE GENOMIC DNA]</scope>
</reference>
<sequence length="133" mass="14906">SISQRLLTLSSVRIRSRIYTDLRLPNPSSNCNSFGFHGGSVEGGNALLAPITSEDGEKVRRLQHQGVREEEGGRRVPREHEALRPVRDRHGFRRGDVSARGREAAGVCVHLVRSQCQERHGGEELMTPPIQRY</sequence>
<accession>A0A427AQS8</accession>
<organism evidence="2 3">
    <name type="scientific">Ensete ventricosum</name>
    <name type="common">Abyssinian banana</name>
    <name type="synonym">Musa ensete</name>
    <dbReference type="NCBI Taxonomy" id="4639"/>
    <lineage>
        <taxon>Eukaryota</taxon>
        <taxon>Viridiplantae</taxon>
        <taxon>Streptophyta</taxon>
        <taxon>Embryophyta</taxon>
        <taxon>Tracheophyta</taxon>
        <taxon>Spermatophyta</taxon>
        <taxon>Magnoliopsida</taxon>
        <taxon>Liliopsida</taxon>
        <taxon>Zingiberales</taxon>
        <taxon>Musaceae</taxon>
        <taxon>Ensete</taxon>
    </lineage>
</organism>
<proteinExistence type="predicted"/>
<name>A0A427AQS8_ENSVE</name>